<evidence type="ECO:0000313" key="2">
    <source>
        <dbReference type="EMBL" id="KAK8931141.1"/>
    </source>
</evidence>
<feature type="compositionally biased region" description="Polar residues" evidence="1">
    <location>
        <begin position="8"/>
        <end position="17"/>
    </location>
</feature>
<feature type="region of interest" description="Disordered" evidence="1">
    <location>
        <begin position="1"/>
        <end position="70"/>
    </location>
</feature>
<dbReference type="Proteomes" id="UP001418222">
    <property type="component" value="Unassembled WGS sequence"/>
</dbReference>
<protein>
    <submittedName>
        <fullName evidence="2">Uncharacterized protein</fullName>
    </submittedName>
</protein>
<reference evidence="2 3" key="1">
    <citation type="journal article" date="2022" name="Nat. Plants">
        <title>Genomes of leafy and leafless Platanthera orchids illuminate the evolution of mycoheterotrophy.</title>
        <authorList>
            <person name="Li M.H."/>
            <person name="Liu K.W."/>
            <person name="Li Z."/>
            <person name="Lu H.C."/>
            <person name="Ye Q.L."/>
            <person name="Zhang D."/>
            <person name="Wang J.Y."/>
            <person name="Li Y.F."/>
            <person name="Zhong Z.M."/>
            <person name="Liu X."/>
            <person name="Yu X."/>
            <person name="Liu D.K."/>
            <person name="Tu X.D."/>
            <person name="Liu B."/>
            <person name="Hao Y."/>
            <person name="Liao X.Y."/>
            <person name="Jiang Y.T."/>
            <person name="Sun W.H."/>
            <person name="Chen J."/>
            <person name="Chen Y.Q."/>
            <person name="Ai Y."/>
            <person name="Zhai J.W."/>
            <person name="Wu S.S."/>
            <person name="Zhou Z."/>
            <person name="Hsiao Y.Y."/>
            <person name="Wu W.L."/>
            <person name="Chen Y.Y."/>
            <person name="Lin Y.F."/>
            <person name="Hsu J.L."/>
            <person name="Li C.Y."/>
            <person name="Wang Z.W."/>
            <person name="Zhao X."/>
            <person name="Zhong W.Y."/>
            <person name="Ma X.K."/>
            <person name="Ma L."/>
            <person name="Huang J."/>
            <person name="Chen G.Z."/>
            <person name="Huang M.Z."/>
            <person name="Huang L."/>
            <person name="Peng D.H."/>
            <person name="Luo Y.B."/>
            <person name="Zou S.Q."/>
            <person name="Chen S.P."/>
            <person name="Lan S."/>
            <person name="Tsai W.C."/>
            <person name="Van de Peer Y."/>
            <person name="Liu Z.J."/>
        </authorList>
    </citation>
    <scope>NUCLEOTIDE SEQUENCE [LARGE SCALE GENOMIC DNA]</scope>
    <source>
        <strain evidence="2">Lor287</strain>
    </source>
</reference>
<proteinExistence type="predicted"/>
<gene>
    <name evidence="2" type="ORF">KSP39_PZI016134</name>
</gene>
<dbReference type="EMBL" id="JBBWWQ010000014">
    <property type="protein sequence ID" value="KAK8931141.1"/>
    <property type="molecule type" value="Genomic_DNA"/>
</dbReference>
<keyword evidence="3" id="KW-1185">Reference proteome</keyword>
<evidence type="ECO:0000313" key="3">
    <source>
        <dbReference type="Proteomes" id="UP001418222"/>
    </source>
</evidence>
<dbReference type="PANTHER" id="PTHR33130:SF12">
    <property type="entry name" value="EXPRESSED PROTEIN"/>
    <property type="match status" value="1"/>
</dbReference>
<dbReference type="Pfam" id="PF07797">
    <property type="entry name" value="DUF1639"/>
    <property type="match status" value="1"/>
</dbReference>
<dbReference type="AlphaFoldDB" id="A0AAP0B757"/>
<sequence>MEPASPEFHQNPQSLITRHQIRNLEGNGGIRGGRGQQRLSPPEAVNGGGSSPGVSPENGGSSSMSEGAAWPRIEITLSTQEKEADFMAFKGTKPSLRPKKRAKPVQKNVNVSIKFYFEF</sequence>
<feature type="compositionally biased region" description="Gly residues" evidence="1">
    <location>
        <begin position="26"/>
        <end position="35"/>
    </location>
</feature>
<dbReference type="PANTHER" id="PTHR33130">
    <property type="entry name" value="PUTATIVE (DUF1639)-RELATED"/>
    <property type="match status" value="1"/>
</dbReference>
<dbReference type="InterPro" id="IPR012438">
    <property type="entry name" value="DUF1639"/>
</dbReference>
<name>A0AAP0B757_9ASPA</name>
<feature type="compositionally biased region" description="Low complexity" evidence="1">
    <location>
        <begin position="52"/>
        <end position="63"/>
    </location>
</feature>
<comment type="caution">
    <text evidence="2">The sequence shown here is derived from an EMBL/GenBank/DDBJ whole genome shotgun (WGS) entry which is preliminary data.</text>
</comment>
<evidence type="ECO:0000256" key="1">
    <source>
        <dbReference type="SAM" id="MobiDB-lite"/>
    </source>
</evidence>
<accession>A0AAP0B757</accession>
<organism evidence="2 3">
    <name type="scientific">Platanthera zijinensis</name>
    <dbReference type="NCBI Taxonomy" id="2320716"/>
    <lineage>
        <taxon>Eukaryota</taxon>
        <taxon>Viridiplantae</taxon>
        <taxon>Streptophyta</taxon>
        <taxon>Embryophyta</taxon>
        <taxon>Tracheophyta</taxon>
        <taxon>Spermatophyta</taxon>
        <taxon>Magnoliopsida</taxon>
        <taxon>Liliopsida</taxon>
        <taxon>Asparagales</taxon>
        <taxon>Orchidaceae</taxon>
        <taxon>Orchidoideae</taxon>
        <taxon>Orchideae</taxon>
        <taxon>Orchidinae</taxon>
        <taxon>Platanthera</taxon>
    </lineage>
</organism>